<dbReference type="SUPFAM" id="SSF48150">
    <property type="entry name" value="DNA-glycosylase"/>
    <property type="match status" value="1"/>
</dbReference>
<dbReference type="AlphaFoldDB" id="A0A1I1NIA5"/>
<dbReference type="Gene3D" id="1.10.1670.10">
    <property type="entry name" value="Helix-hairpin-Helix base-excision DNA repair enzymes (C-terminal)"/>
    <property type="match status" value="1"/>
</dbReference>
<dbReference type="PIRSF" id="PIRSF001435">
    <property type="entry name" value="Nth"/>
    <property type="match status" value="1"/>
</dbReference>
<dbReference type="GO" id="GO:0006284">
    <property type="term" value="P:base-excision repair"/>
    <property type="evidence" value="ECO:0007669"/>
    <property type="project" value="InterPro"/>
</dbReference>
<dbReference type="GO" id="GO:0051539">
    <property type="term" value="F:4 iron, 4 sulfur cluster binding"/>
    <property type="evidence" value="ECO:0007669"/>
    <property type="project" value="UniProtKB-KW"/>
</dbReference>
<evidence type="ECO:0000313" key="7">
    <source>
        <dbReference type="Proteomes" id="UP000198611"/>
    </source>
</evidence>
<dbReference type="Gene3D" id="1.10.340.30">
    <property type="entry name" value="Hypothetical protein, domain 2"/>
    <property type="match status" value="1"/>
</dbReference>
<dbReference type="InterPro" id="IPR023170">
    <property type="entry name" value="HhH_base_excis_C"/>
</dbReference>
<dbReference type="EMBL" id="FOMJ01000001">
    <property type="protein sequence ID" value="SFC97371.1"/>
    <property type="molecule type" value="Genomic_DNA"/>
</dbReference>
<proteinExistence type="predicted"/>
<dbReference type="GO" id="GO:0046872">
    <property type="term" value="F:metal ion binding"/>
    <property type="evidence" value="ECO:0007669"/>
    <property type="project" value="UniProtKB-KW"/>
</dbReference>
<dbReference type="InterPro" id="IPR011257">
    <property type="entry name" value="DNA_glycosylase"/>
</dbReference>
<gene>
    <name evidence="6" type="ORF">SAMN05660831_00292</name>
</gene>
<name>A0A1I1NIA5_9GAMM</name>
<organism evidence="6 7">
    <name type="scientific">Thiohalospira halophila DSM 15071</name>
    <dbReference type="NCBI Taxonomy" id="1123397"/>
    <lineage>
        <taxon>Bacteria</taxon>
        <taxon>Pseudomonadati</taxon>
        <taxon>Pseudomonadota</taxon>
        <taxon>Gammaproteobacteria</taxon>
        <taxon>Thiohalospirales</taxon>
        <taxon>Thiohalospiraceae</taxon>
        <taxon>Thiohalospira</taxon>
    </lineage>
</organism>
<dbReference type="GO" id="GO:0003824">
    <property type="term" value="F:catalytic activity"/>
    <property type="evidence" value="ECO:0007669"/>
    <property type="project" value="InterPro"/>
</dbReference>
<keyword evidence="3" id="KW-0408">Iron</keyword>
<keyword evidence="4" id="KW-0411">Iron-sulfur</keyword>
<dbReference type="Proteomes" id="UP000198611">
    <property type="component" value="Unassembled WGS sequence"/>
</dbReference>
<keyword evidence="2" id="KW-0479">Metal-binding</keyword>
<dbReference type="SMART" id="SM00478">
    <property type="entry name" value="ENDO3c"/>
    <property type="match status" value="1"/>
</dbReference>
<keyword evidence="1" id="KW-0004">4Fe-4S</keyword>
<dbReference type="PANTHER" id="PTHR10359">
    <property type="entry name" value="A/G-SPECIFIC ADENINE GLYCOSYLASE/ENDONUCLEASE III"/>
    <property type="match status" value="1"/>
</dbReference>
<evidence type="ECO:0000256" key="2">
    <source>
        <dbReference type="ARBA" id="ARBA00022723"/>
    </source>
</evidence>
<dbReference type="PANTHER" id="PTHR10359:SF19">
    <property type="entry name" value="DNA REPAIR GLYCOSYLASE MJ1434-RELATED"/>
    <property type="match status" value="1"/>
</dbReference>
<dbReference type="InterPro" id="IPR003265">
    <property type="entry name" value="HhH-GPD_domain"/>
</dbReference>
<evidence type="ECO:0000256" key="1">
    <source>
        <dbReference type="ARBA" id="ARBA00022485"/>
    </source>
</evidence>
<evidence type="ECO:0000313" key="6">
    <source>
        <dbReference type="EMBL" id="SFC97371.1"/>
    </source>
</evidence>
<evidence type="ECO:0000259" key="5">
    <source>
        <dbReference type="SMART" id="SM00478"/>
    </source>
</evidence>
<evidence type="ECO:0000256" key="3">
    <source>
        <dbReference type="ARBA" id="ARBA00023004"/>
    </source>
</evidence>
<dbReference type="RefSeq" id="WP_240307970.1">
    <property type="nucleotide sequence ID" value="NZ_FOMJ01000001.1"/>
</dbReference>
<dbReference type="Pfam" id="PF00730">
    <property type="entry name" value="HhH-GPD"/>
    <property type="match status" value="1"/>
</dbReference>
<reference evidence="6 7" key="1">
    <citation type="submission" date="2016-10" db="EMBL/GenBank/DDBJ databases">
        <authorList>
            <person name="de Groot N.N."/>
        </authorList>
    </citation>
    <scope>NUCLEOTIDE SEQUENCE [LARGE SCALE GENOMIC DNA]</scope>
    <source>
        <strain evidence="6 7">HL3</strain>
    </source>
</reference>
<feature type="domain" description="HhH-GPD" evidence="5">
    <location>
        <begin position="36"/>
        <end position="196"/>
    </location>
</feature>
<evidence type="ECO:0000256" key="4">
    <source>
        <dbReference type="ARBA" id="ARBA00023014"/>
    </source>
</evidence>
<dbReference type="CDD" id="cd00056">
    <property type="entry name" value="ENDO3c"/>
    <property type="match status" value="1"/>
</dbReference>
<accession>A0A1I1NIA5</accession>
<keyword evidence="7" id="KW-1185">Reference proteome</keyword>
<dbReference type="STRING" id="1123397.SAMN05660831_00292"/>
<sequence length="226" mass="25178">MSNFRTVFDTLLAAHGPQDWWPAEEGAFEVMVGAVLTQNAAWTNVERAIANLREAGALDPEAILAADHDDLGGWIRPSGYFNVKADRLRALCRWYLDAGGYHALARWPTEDLRTGLLSVKGVGRETADDILLYAFHRPVFVIDAYTRRIFARLGLVTGEEGYEALRETFEAALAEQPEPVALFNEYHALIVAHGKDICRPRPRCSECVLVQRCSHAEPVPEMAENA</sequence>
<protein>
    <submittedName>
        <fullName evidence="6">DNA-3-methyladenine glycosylase III</fullName>
    </submittedName>
</protein>